<sequence>MRILKWLVILLVVVGLGVGAWMWFGRSTEAPVEFRTAKVKRGDLAATISATGTVEPEEVVDVGAQVAGQILSFGTDADGHQVDFRSHVEEGMLLAQIDDVTYKSQVASATAQVKSARAGVLRANAELQSAEAKQMQATRDWERAQKLGPSEALAAFSYDAYKSGYEMSVAAVAVAKAAIAQAEASVEQAQAELDRASRNLGYCTIKSPVKGVVIARRVNIGQTVVASLNAPSLFLIAKDLKRIQVWVPVNEADVGQIRPGQPVTFTVDAFPGQSFKGEVGKVRLEPTITQNVVTYTVEVETANPDEILLPYLTANLKFITSEKKAVLSVSNSALRYTPAVELMVPEAREKYGATAAAPASGGPPGGGASGAGAPAGGPPAGGGPAAGGGGAGGGPRPAGGGAGRKGKGRSSGVVWIAADKGLLKPVEVKIGMTDGVDTELTGDELKEGDVVIAGEVPRDAAAPAGGTNPFAPQFPRGGSSGRSGR</sequence>
<dbReference type="InterPro" id="IPR050465">
    <property type="entry name" value="UPF0194_transport"/>
</dbReference>
<keyword evidence="10" id="KW-1185">Reference proteome</keyword>
<dbReference type="GO" id="GO:0016020">
    <property type="term" value="C:membrane"/>
    <property type="evidence" value="ECO:0007669"/>
    <property type="project" value="InterPro"/>
</dbReference>
<evidence type="ECO:0000313" key="9">
    <source>
        <dbReference type="EMBL" id="QOV88503.1"/>
    </source>
</evidence>
<feature type="coiled-coil region" evidence="4">
    <location>
        <begin position="172"/>
        <end position="199"/>
    </location>
</feature>
<accession>A0A7M2WSU4</accession>
<dbReference type="NCBIfam" id="TIGR01730">
    <property type="entry name" value="RND_mfp"/>
    <property type="match status" value="1"/>
</dbReference>
<dbReference type="RefSeq" id="WP_206291489.1">
    <property type="nucleotide sequence ID" value="NZ_CP063458.1"/>
</dbReference>
<dbReference type="AlphaFoldDB" id="A0A7M2WSU4"/>
<evidence type="ECO:0000259" key="7">
    <source>
        <dbReference type="Pfam" id="PF25917"/>
    </source>
</evidence>
<keyword evidence="6" id="KW-0812">Transmembrane</keyword>
<organism evidence="9 10">
    <name type="scientific">Humisphaera borealis</name>
    <dbReference type="NCBI Taxonomy" id="2807512"/>
    <lineage>
        <taxon>Bacteria</taxon>
        <taxon>Pseudomonadati</taxon>
        <taxon>Planctomycetota</taxon>
        <taxon>Phycisphaerae</taxon>
        <taxon>Tepidisphaerales</taxon>
        <taxon>Tepidisphaeraceae</taxon>
        <taxon>Humisphaera</taxon>
    </lineage>
</organism>
<evidence type="ECO:0000256" key="4">
    <source>
        <dbReference type="SAM" id="Coils"/>
    </source>
</evidence>
<dbReference type="GO" id="GO:0030313">
    <property type="term" value="C:cell envelope"/>
    <property type="evidence" value="ECO:0007669"/>
    <property type="project" value="UniProtKB-SubCell"/>
</dbReference>
<dbReference type="InterPro" id="IPR058792">
    <property type="entry name" value="Beta-barrel_RND_2"/>
</dbReference>
<dbReference type="PANTHER" id="PTHR32347:SF14">
    <property type="entry name" value="EFFLUX SYSTEM COMPONENT YKNX-RELATED"/>
    <property type="match status" value="1"/>
</dbReference>
<feature type="region of interest" description="Disordered" evidence="5">
    <location>
        <begin position="354"/>
        <end position="410"/>
    </location>
</feature>
<dbReference type="GO" id="GO:0022857">
    <property type="term" value="F:transmembrane transporter activity"/>
    <property type="evidence" value="ECO:0007669"/>
    <property type="project" value="InterPro"/>
</dbReference>
<dbReference type="InterPro" id="IPR058625">
    <property type="entry name" value="MdtA-like_BSH"/>
</dbReference>
<dbReference type="PANTHER" id="PTHR32347">
    <property type="entry name" value="EFFLUX SYSTEM COMPONENT YKNX-RELATED"/>
    <property type="match status" value="1"/>
</dbReference>
<reference evidence="9 10" key="1">
    <citation type="submission" date="2020-10" db="EMBL/GenBank/DDBJ databases">
        <title>Wide distribution of Phycisphaera-like planctomycetes from WD2101 soil group in peatlands and genome analysis of the first cultivated representative.</title>
        <authorList>
            <person name="Dedysh S.N."/>
            <person name="Beletsky A.V."/>
            <person name="Ivanova A."/>
            <person name="Kulichevskaya I.S."/>
            <person name="Suzina N.E."/>
            <person name="Philippov D.A."/>
            <person name="Rakitin A.L."/>
            <person name="Mardanov A.V."/>
            <person name="Ravin N.V."/>
        </authorList>
    </citation>
    <scope>NUCLEOTIDE SEQUENCE [LARGE SCALE GENOMIC DNA]</scope>
    <source>
        <strain evidence="9 10">M1803</strain>
    </source>
</reference>
<comment type="subcellular location">
    <subcellularLocation>
        <location evidence="1">Cell envelope</location>
    </subcellularLocation>
</comment>
<dbReference type="Proteomes" id="UP000593765">
    <property type="component" value="Chromosome"/>
</dbReference>
<dbReference type="Gene3D" id="2.40.50.100">
    <property type="match status" value="1"/>
</dbReference>
<proteinExistence type="inferred from homology"/>
<dbReference type="Pfam" id="PF25917">
    <property type="entry name" value="BSH_RND"/>
    <property type="match status" value="1"/>
</dbReference>
<dbReference type="KEGG" id="hbs:IPV69_19990"/>
<evidence type="ECO:0000256" key="2">
    <source>
        <dbReference type="ARBA" id="ARBA00009477"/>
    </source>
</evidence>
<feature type="domain" description="Multidrug resistance protein MdtA-like barrel-sandwich hybrid" evidence="7">
    <location>
        <begin position="58"/>
        <end position="228"/>
    </location>
</feature>
<evidence type="ECO:0000313" key="10">
    <source>
        <dbReference type="Proteomes" id="UP000593765"/>
    </source>
</evidence>
<feature type="compositionally biased region" description="Gly residues" evidence="5">
    <location>
        <begin position="362"/>
        <end position="403"/>
    </location>
</feature>
<dbReference type="Gene3D" id="2.40.30.170">
    <property type="match status" value="1"/>
</dbReference>
<keyword evidence="6" id="KW-0472">Membrane</keyword>
<feature type="coiled-coil region" evidence="4">
    <location>
        <begin position="113"/>
        <end position="140"/>
    </location>
</feature>
<dbReference type="Gene3D" id="1.10.287.470">
    <property type="entry name" value="Helix hairpin bin"/>
    <property type="match status" value="1"/>
</dbReference>
<dbReference type="EMBL" id="CP063458">
    <property type="protein sequence ID" value="QOV88503.1"/>
    <property type="molecule type" value="Genomic_DNA"/>
</dbReference>
<protein>
    <submittedName>
        <fullName evidence="9">Efflux RND transporter periplasmic adaptor subunit</fullName>
    </submittedName>
</protein>
<evidence type="ECO:0000259" key="8">
    <source>
        <dbReference type="Pfam" id="PF25954"/>
    </source>
</evidence>
<keyword evidence="6" id="KW-1133">Transmembrane helix</keyword>
<evidence type="ECO:0000256" key="1">
    <source>
        <dbReference type="ARBA" id="ARBA00004196"/>
    </source>
</evidence>
<dbReference type="SUPFAM" id="SSF111369">
    <property type="entry name" value="HlyD-like secretion proteins"/>
    <property type="match status" value="1"/>
</dbReference>
<evidence type="ECO:0000256" key="6">
    <source>
        <dbReference type="SAM" id="Phobius"/>
    </source>
</evidence>
<evidence type="ECO:0000256" key="5">
    <source>
        <dbReference type="SAM" id="MobiDB-lite"/>
    </source>
</evidence>
<feature type="region of interest" description="Disordered" evidence="5">
    <location>
        <begin position="459"/>
        <end position="485"/>
    </location>
</feature>
<keyword evidence="3 4" id="KW-0175">Coiled coil</keyword>
<gene>
    <name evidence="9" type="ORF">IPV69_19990</name>
</gene>
<feature type="domain" description="CusB-like beta-barrel" evidence="8">
    <location>
        <begin position="245"/>
        <end position="320"/>
    </location>
</feature>
<name>A0A7M2WSU4_9BACT</name>
<feature type="transmembrane region" description="Helical" evidence="6">
    <location>
        <begin position="7"/>
        <end position="24"/>
    </location>
</feature>
<evidence type="ECO:0000256" key="3">
    <source>
        <dbReference type="ARBA" id="ARBA00023054"/>
    </source>
</evidence>
<comment type="similarity">
    <text evidence="2">Belongs to the membrane fusion protein (MFP) (TC 8.A.1) family.</text>
</comment>
<dbReference type="InterPro" id="IPR006143">
    <property type="entry name" value="RND_pump_MFP"/>
</dbReference>
<dbReference type="Pfam" id="PF25954">
    <property type="entry name" value="Beta-barrel_RND_2"/>
    <property type="match status" value="1"/>
</dbReference>